<organism evidence="2 3">
    <name type="scientific">Pseudochrobactrum kiredjianiae</name>
    <dbReference type="NCBI Taxonomy" id="386305"/>
    <lineage>
        <taxon>Bacteria</taxon>
        <taxon>Pseudomonadati</taxon>
        <taxon>Pseudomonadota</taxon>
        <taxon>Alphaproteobacteria</taxon>
        <taxon>Hyphomicrobiales</taxon>
        <taxon>Brucellaceae</taxon>
        <taxon>Pseudochrobactrum</taxon>
    </lineage>
</organism>
<name>A0ABW3V3L9_9HYPH</name>
<comment type="caution">
    <text evidence="2">The sequence shown here is derived from an EMBL/GenBank/DDBJ whole genome shotgun (WGS) entry which is preliminary data.</text>
</comment>
<sequence length="541" mass="60400">MIDESHSINDPLWDGVKLEGNYLLPSQPIVIYGNGLNMFQLRLSFIPTSNGQSISVSREALYKSVTLLNYNSNGSQLQKLDIAPTIDTLPTFSGWAYTETPNEFLTTPDLGFSPEENAANPDIQHVNLYVLCKTHNTKQIKIGFSITPTHGPTVTDDEDSQDGHNAVVTAQATAPITYLSTSFASACQLVRHPDDSDDFSPIRPLSRGDIWRQYNFNITLNGYTDRIYYRVHPDLKKDYLGGGYPDGLAPYAYTTISGYKTAAYIWPHDAKVTQMVEIPSYWNGLDIDIGREENYSIRYTLLFYPSLNGHWDNYLSDEALNYIVTVYDKDGNSGTFSPSTSLPSYTKLTTSSSNSPPWSPVTQPSSASGTSKQRPTVRPMLIKAPSGLYLCAQMNGTHPTENCIVRKFIYSNNLIYQWSLPALDVVWDGPHQYIQNISTLEFIKETSESYSNNGALGNKVTCIETDMHYDHRAELRYIFRPVWLSQSFAILNEANGLYLSVDTTTASDASGSYYNVYLGPYSDAGIDAQNGTMVWFISDVS</sequence>
<gene>
    <name evidence="2" type="ORF">ACFQ35_09905</name>
</gene>
<protein>
    <submittedName>
        <fullName evidence="2">Uncharacterized protein</fullName>
    </submittedName>
</protein>
<feature type="region of interest" description="Disordered" evidence="1">
    <location>
        <begin position="347"/>
        <end position="376"/>
    </location>
</feature>
<keyword evidence="3" id="KW-1185">Reference proteome</keyword>
<dbReference type="Proteomes" id="UP001597263">
    <property type="component" value="Unassembled WGS sequence"/>
</dbReference>
<dbReference type="RefSeq" id="WP_289388976.1">
    <property type="nucleotide sequence ID" value="NZ_JAUCBM010000027.1"/>
</dbReference>
<accession>A0ABW3V3L9</accession>
<evidence type="ECO:0000313" key="3">
    <source>
        <dbReference type="Proteomes" id="UP001597263"/>
    </source>
</evidence>
<reference evidence="3" key="1">
    <citation type="journal article" date="2019" name="Int. J. Syst. Evol. Microbiol.">
        <title>The Global Catalogue of Microorganisms (GCM) 10K type strain sequencing project: providing services to taxonomists for standard genome sequencing and annotation.</title>
        <authorList>
            <consortium name="The Broad Institute Genomics Platform"/>
            <consortium name="The Broad Institute Genome Sequencing Center for Infectious Disease"/>
            <person name="Wu L."/>
            <person name="Ma J."/>
        </authorList>
    </citation>
    <scope>NUCLEOTIDE SEQUENCE [LARGE SCALE GENOMIC DNA]</scope>
    <source>
        <strain evidence="3">CCUG 49584</strain>
    </source>
</reference>
<feature type="compositionally biased region" description="Polar residues" evidence="1">
    <location>
        <begin position="361"/>
        <end position="374"/>
    </location>
</feature>
<proteinExistence type="predicted"/>
<evidence type="ECO:0000256" key="1">
    <source>
        <dbReference type="SAM" id="MobiDB-lite"/>
    </source>
</evidence>
<dbReference type="EMBL" id="JBHTMA010000035">
    <property type="protein sequence ID" value="MFD1227450.1"/>
    <property type="molecule type" value="Genomic_DNA"/>
</dbReference>
<evidence type="ECO:0000313" key="2">
    <source>
        <dbReference type="EMBL" id="MFD1227450.1"/>
    </source>
</evidence>